<reference evidence="2" key="1">
    <citation type="journal article" date="2013" name="Genome Biol.">
        <title>Reference genomes and transcriptomes of Nicotiana sylvestris and Nicotiana tomentosiformis.</title>
        <authorList>
            <person name="Sierro N."/>
            <person name="Battey J.N."/>
            <person name="Ouadi S."/>
            <person name="Bovet L."/>
            <person name="Goepfert S."/>
            <person name="Bakaher N."/>
            <person name="Peitsch M.C."/>
            <person name="Ivanov N.V."/>
        </authorList>
    </citation>
    <scope>NUCLEOTIDE SEQUENCE [LARGE SCALE GENOMIC DNA]</scope>
</reference>
<evidence type="ECO:0000313" key="3">
    <source>
        <dbReference type="RefSeq" id="XP_009788603.1"/>
    </source>
</evidence>
<keyword evidence="2" id="KW-1185">Reference proteome</keyword>
<evidence type="ECO:0000259" key="1">
    <source>
        <dbReference type="Pfam" id="PF09762"/>
    </source>
</evidence>
<gene>
    <name evidence="3" type="primary">LOC104236383</name>
</gene>
<feature type="domain" description="CCDC93 coiled-coil" evidence="1">
    <location>
        <begin position="32"/>
        <end position="154"/>
    </location>
</feature>
<protein>
    <submittedName>
        <fullName evidence="3">Coiled-coil domain-containing protein 93 isoform X3</fullName>
    </submittedName>
</protein>
<dbReference type="Proteomes" id="UP000189701">
    <property type="component" value="Unplaced"/>
</dbReference>
<evidence type="ECO:0000313" key="2">
    <source>
        <dbReference type="Proteomes" id="UP000189701"/>
    </source>
</evidence>
<reference evidence="3" key="2">
    <citation type="submission" date="2025-08" db="UniProtKB">
        <authorList>
            <consortium name="RefSeq"/>
        </authorList>
    </citation>
    <scope>IDENTIFICATION</scope>
    <source>
        <tissue evidence="3">Leaf</tissue>
    </source>
</reference>
<sequence>MEEVKKDDNLKLVQERIERDPTAHRILSSKAQESELQCEHATLQTKVDEFDQLLQRGKEGNLLDHTFRDSTEKLHSAKRELAAKLRSTLSLKRLLEYVPSQAELIQYEFRFSELYTDIQAKHCQTHKYYATYNILLEIKELMLKETSLLNSISSQKLEKVQIALQSEQKAREALKGKHAAAVSEQRHYNSILKAFQVECARNERLRLKNSQEHLPS</sequence>
<dbReference type="RefSeq" id="XP_009788603.1">
    <property type="nucleotide sequence ID" value="XM_009790301.1"/>
</dbReference>
<accession>A0A1U7XCK9</accession>
<dbReference type="PANTHER" id="PTHR16441">
    <property type="entry name" value="FIDIPIDINE"/>
    <property type="match status" value="1"/>
</dbReference>
<dbReference type="PANTHER" id="PTHR16441:SF0">
    <property type="entry name" value="COILED-COIL DOMAIN-CONTAINING PROTEIN 93"/>
    <property type="match status" value="1"/>
</dbReference>
<proteinExistence type="predicted"/>
<dbReference type="Pfam" id="PF09762">
    <property type="entry name" value="CCDC93_CC"/>
    <property type="match status" value="1"/>
</dbReference>
<dbReference type="AlphaFoldDB" id="A0A1U7XCK9"/>
<dbReference type="InterPro" id="IPR039116">
    <property type="entry name" value="CCDC93"/>
</dbReference>
<organism evidence="2 3">
    <name type="scientific">Nicotiana sylvestris</name>
    <name type="common">Wood tobacco</name>
    <name type="synonym">South American tobacco</name>
    <dbReference type="NCBI Taxonomy" id="4096"/>
    <lineage>
        <taxon>Eukaryota</taxon>
        <taxon>Viridiplantae</taxon>
        <taxon>Streptophyta</taxon>
        <taxon>Embryophyta</taxon>
        <taxon>Tracheophyta</taxon>
        <taxon>Spermatophyta</taxon>
        <taxon>Magnoliopsida</taxon>
        <taxon>eudicotyledons</taxon>
        <taxon>Gunneridae</taxon>
        <taxon>Pentapetalae</taxon>
        <taxon>asterids</taxon>
        <taxon>lamiids</taxon>
        <taxon>Solanales</taxon>
        <taxon>Solanaceae</taxon>
        <taxon>Nicotianoideae</taxon>
        <taxon>Nicotianeae</taxon>
        <taxon>Nicotiana</taxon>
    </lineage>
</organism>
<dbReference type="InterPro" id="IPR019159">
    <property type="entry name" value="CCDC93_CC"/>
</dbReference>
<dbReference type="GO" id="GO:0006893">
    <property type="term" value="P:Golgi to plasma membrane transport"/>
    <property type="evidence" value="ECO:0007669"/>
    <property type="project" value="TreeGrafter"/>
</dbReference>
<name>A0A1U7XCK9_NICSY</name>